<keyword evidence="1" id="KW-0732">Signal</keyword>
<feature type="chain" id="PRO_5022116819" evidence="1">
    <location>
        <begin position="25"/>
        <end position="108"/>
    </location>
</feature>
<dbReference type="EMBL" id="VIEB01000290">
    <property type="protein sequence ID" value="TQD96562.1"/>
    <property type="molecule type" value="Genomic_DNA"/>
</dbReference>
<comment type="caution">
    <text evidence="2">The sequence shown here is derived from an EMBL/GenBank/DDBJ whole genome shotgun (WGS) entry which is preliminary data.</text>
</comment>
<gene>
    <name evidence="2" type="ORF">C1H46_017812</name>
</gene>
<feature type="signal peptide" evidence="1">
    <location>
        <begin position="1"/>
        <end position="24"/>
    </location>
</feature>
<keyword evidence="3" id="KW-1185">Reference proteome</keyword>
<evidence type="ECO:0000256" key="1">
    <source>
        <dbReference type="SAM" id="SignalP"/>
    </source>
</evidence>
<protein>
    <submittedName>
        <fullName evidence="2">Uncharacterized protein</fullName>
    </submittedName>
</protein>
<evidence type="ECO:0000313" key="3">
    <source>
        <dbReference type="Proteomes" id="UP000315295"/>
    </source>
</evidence>
<dbReference type="Proteomes" id="UP000315295">
    <property type="component" value="Unassembled WGS sequence"/>
</dbReference>
<sequence>MMVVFLMARMMWWWSELVIGRTGGESGENATMVMVDGCYDVDTVEVASVTTGGGGESEKMWRVDRQRWEPGLEIEDRNLKVEARILERGELSELGLRTRGWESWDETT</sequence>
<reference evidence="2 3" key="1">
    <citation type="journal article" date="2019" name="G3 (Bethesda)">
        <title>Sequencing of a Wild Apple (Malus baccata) Genome Unravels the Differences Between Cultivated and Wild Apple Species Regarding Disease Resistance and Cold Tolerance.</title>
        <authorList>
            <person name="Chen X."/>
        </authorList>
    </citation>
    <scope>NUCLEOTIDE SEQUENCE [LARGE SCALE GENOMIC DNA]</scope>
    <source>
        <strain evidence="3">cv. Shandingzi</strain>
        <tissue evidence="2">Leaves</tissue>
    </source>
</reference>
<dbReference type="AlphaFoldDB" id="A0A540MDA9"/>
<organism evidence="2 3">
    <name type="scientific">Malus baccata</name>
    <name type="common">Siberian crab apple</name>
    <name type="synonym">Pyrus baccata</name>
    <dbReference type="NCBI Taxonomy" id="106549"/>
    <lineage>
        <taxon>Eukaryota</taxon>
        <taxon>Viridiplantae</taxon>
        <taxon>Streptophyta</taxon>
        <taxon>Embryophyta</taxon>
        <taxon>Tracheophyta</taxon>
        <taxon>Spermatophyta</taxon>
        <taxon>Magnoliopsida</taxon>
        <taxon>eudicotyledons</taxon>
        <taxon>Gunneridae</taxon>
        <taxon>Pentapetalae</taxon>
        <taxon>rosids</taxon>
        <taxon>fabids</taxon>
        <taxon>Rosales</taxon>
        <taxon>Rosaceae</taxon>
        <taxon>Amygdaloideae</taxon>
        <taxon>Maleae</taxon>
        <taxon>Malus</taxon>
    </lineage>
</organism>
<accession>A0A540MDA9</accession>
<name>A0A540MDA9_MALBA</name>
<proteinExistence type="predicted"/>
<evidence type="ECO:0000313" key="2">
    <source>
        <dbReference type="EMBL" id="TQD96562.1"/>
    </source>
</evidence>